<sequence>MPGELLNAKQSHVLRWLLLIPLSVIAASWVVTALLTIVLPDDLRQRLPENALFLIVIAVAGVGCGVVEWVGRRGRRGGAPSGGSSGG</sequence>
<dbReference type="EMBL" id="FOLM01000021">
    <property type="protein sequence ID" value="SFD62289.1"/>
    <property type="molecule type" value="Genomic_DNA"/>
</dbReference>
<organism evidence="2 3">
    <name type="scientific">Streptomyces aidingensis</name>
    <dbReference type="NCBI Taxonomy" id="910347"/>
    <lineage>
        <taxon>Bacteria</taxon>
        <taxon>Bacillati</taxon>
        <taxon>Actinomycetota</taxon>
        <taxon>Actinomycetes</taxon>
        <taxon>Kitasatosporales</taxon>
        <taxon>Streptomycetaceae</taxon>
        <taxon>Streptomyces</taxon>
    </lineage>
</organism>
<dbReference type="STRING" id="910347.SAMN05421773_12144"/>
<reference evidence="2 3" key="1">
    <citation type="submission" date="2016-10" db="EMBL/GenBank/DDBJ databases">
        <authorList>
            <person name="de Groot N.N."/>
        </authorList>
    </citation>
    <scope>NUCLEOTIDE SEQUENCE [LARGE SCALE GENOMIC DNA]</scope>
    <source>
        <strain evidence="2 3">CGMCC 4.5739</strain>
    </source>
</reference>
<proteinExistence type="predicted"/>
<keyword evidence="1" id="KW-1133">Transmembrane helix</keyword>
<dbReference type="Proteomes" id="UP000199207">
    <property type="component" value="Unassembled WGS sequence"/>
</dbReference>
<evidence type="ECO:0000256" key="1">
    <source>
        <dbReference type="SAM" id="Phobius"/>
    </source>
</evidence>
<keyword evidence="1" id="KW-0472">Membrane</keyword>
<evidence type="ECO:0000313" key="2">
    <source>
        <dbReference type="EMBL" id="SFD62289.1"/>
    </source>
</evidence>
<keyword evidence="3" id="KW-1185">Reference proteome</keyword>
<name>A0A1I1TUT8_9ACTN</name>
<keyword evidence="1" id="KW-0812">Transmembrane</keyword>
<feature type="transmembrane region" description="Helical" evidence="1">
    <location>
        <begin position="51"/>
        <end position="71"/>
    </location>
</feature>
<protein>
    <submittedName>
        <fullName evidence="2">Uncharacterized protein</fullName>
    </submittedName>
</protein>
<accession>A0A1I1TUT8</accession>
<evidence type="ECO:0000313" key="3">
    <source>
        <dbReference type="Proteomes" id="UP000199207"/>
    </source>
</evidence>
<gene>
    <name evidence="2" type="ORF">SAMN05421773_12144</name>
</gene>
<dbReference type="AlphaFoldDB" id="A0A1I1TUT8"/>
<feature type="transmembrane region" description="Helical" evidence="1">
    <location>
        <begin position="16"/>
        <end position="39"/>
    </location>
</feature>